<keyword evidence="6" id="KW-1185">Reference proteome</keyword>
<dbReference type="SMART" id="SM00418">
    <property type="entry name" value="HTH_ARSR"/>
    <property type="match status" value="1"/>
</dbReference>
<dbReference type="InterPro" id="IPR036388">
    <property type="entry name" value="WH-like_DNA-bd_sf"/>
</dbReference>
<proteinExistence type="predicted"/>
<dbReference type="Proteomes" id="UP000516404">
    <property type="component" value="Chromosome"/>
</dbReference>
<dbReference type="GO" id="GO:0003677">
    <property type="term" value="F:DNA binding"/>
    <property type="evidence" value="ECO:0007669"/>
    <property type="project" value="UniProtKB-KW"/>
</dbReference>
<dbReference type="AlphaFoldDB" id="A0A7H2BAX1"/>
<dbReference type="PROSITE" id="PS50987">
    <property type="entry name" value="HTH_ARSR_2"/>
    <property type="match status" value="1"/>
</dbReference>
<reference evidence="5 6" key="1">
    <citation type="submission" date="2020-09" db="EMBL/GenBank/DDBJ databases">
        <title>Investigation of environmental microbes.</title>
        <authorList>
            <person name="Ou Y."/>
            <person name="Kang Q."/>
        </authorList>
    </citation>
    <scope>NUCLEOTIDE SEQUENCE [LARGE SCALE GENOMIC DNA]</scope>
    <source>
        <strain evidence="5 6">KJZ-14</strain>
    </source>
</reference>
<protein>
    <submittedName>
        <fullName evidence="5">Helix-turn-helix transcriptional regulator</fullName>
    </submittedName>
</protein>
<evidence type="ECO:0000313" key="5">
    <source>
        <dbReference type="EMBL" id="QNV36817.1"/>
    </source>
</evidence>
<dbReference type="InterPro" id="IPR051011">
    <property type="entry name" value="Metal_resp_trans_reg"/>
</dbReference>
<evidence type="ECO:0000313" key="6">
    <source>
        <dbReference type="Proteomes" id="UP000516404"/>
    </source>
</evidence>
<name>A0A7H2BAX1_9MICC</name>
<feature type="domain" description="HTH arsR-type" evidence="4">
    <location>
        <begin position="8"/>
        <end position="102"/>
    </location>
</feature>
<dbReference type="InterPro" id="IPR036390">
    <property type="entry name" value="WH_DNA-bd_sf"/>
</dbReference>
<keyword evidence="1" id="KW-0805">Transcription regulation</keyword>
<dbReference type="GO" id="GO:0003700">
    <property type="term" value="F:DNA-binding transcription factor activity"/>
    <property type="evidence" value="ECO:0007669"/>
    <property type="project" value="InterPro"/>
</dbReference>
<evidence type="ECO:0000259" key="4">
    <source>
        <dbReference type="PROSITE" id="PS50987"/>
    </source>
</evidence>
<dbReference type="CDD" id="cd00090">
    <property type="entry name" value="HTH_ARSR"/>
    <property type="match status" value="1"/>
</dbReference>
<dbReference type="SUPFAM" id="SSF46785">
    <property type="entry name" value="Winged helix' DNA-binding domain"/>
    <property type="match status" value="1"/>
</dbReference>
<dbReference type="Gene3D" id="1.10.10.10">
    <property type="entry name" value="Winged helix-like DNA-binding domain superfamily/Winged helix DNA-binding domain"/>
    <property type="match status" value="1"/>
</dbReference>
<dbReference type="InterPro" id="IPR001845">
    <property type="entry name" value="HTH_ArsR_DNA-bd_dom"/>
</dbReference>
<keyword evidence="2" id="KW-0238">DNA-binding</keyword>
<dbReference type="PANTHER" id="PTHR43132:SF2">
    <property type="entry name" value="ARSENICAL RESISTANCE OPERON REPRESSOR ARSR-RELATED"/>
    <property type="match status" value="1"/>
</dbReference>
<dbReference type="NCBIfam" id="NF033788">
    <property type="entry name" value="HTH_metalloreg"/>
    <property type="match status" value="1"/>
</dbReference>
<gene>
    <name evidence="5" type="ORF">IDM49_05915</name>
</gene>
<dbReference type="EMBL" id="CP061539">
    <property type="protein sequence ID" value="QNV36817.1"/>
    <property type="molecule type" value="Genomic_DNA"/>
</dbReference>
<dbReference type="InterPro" id="IPR011991">
    <property type="entry name" value="ArsR-like_HTH"/>
</dbReference>
<evidence type="ECO:0000256" key="2">
    <source>
        <dbReference type="ARBA" id="ARBA00023125"/>
    </source>
</evidence>
<dbReference type="Pfam" id="PF01022">
    <property type="entry name" value="HTH_5"/>
    <property type="match status" value="1"/>
</dbReference>
<keyword evidence="3" id="KW-0804">Transcription</keyword>
<organism evidence="5 6">
    <name type="scientific">Rothia terrae</name>
    <dbReference type="NCBI Taxonomy" id="396015"/>
    <lineage>
        <taxon>Bacteria</taxon>
        <taxon>Bacillati</taxon>
        <taxon>Actinomycetota</taxon>
        <taxon>Actinomycetes</taxon>
        <taxon>Micrococcales</taxon>
        <taxon>Micrococcaceae</taxon>
        <taxon>Rothia</taxon>
    </lineage>
</organism>
<dbReference type="KEGG" id="rter:IDM49_05915"/>
<accession>A0A7H2BAX1</accession>
<sequence length="197" mass="21954">MFMKSSHPWEIKYEASVAIFAALAHPIRISIAHCLVNKPRTVRELTEQLQVSQPLVSHHLRILRDAHVVEKTQQGRSSLYNLTDHHISHIVTDVHEHTHSEEHAHTHGPDCGHKAVIHLDHVDYLHDGHAHREHEGHYDECNTCSCGDCNELCATCDCANCTCETCNHAQCQCGDCSDACANCVCQNCACPTCEHAA</sequence>
<evidence type="ECO:0000256" key="1">
    <source>
        <dbReference type="ARBA" id="ARBA00023015"/>
    </source>
</evidence>
<evidence type="ECO:0000256" key="3">
    <source>
        <dbReference type="ARBA" id="ARBA00023163"/>
    </source>
</evidence>
<dbReference type="PANTHER" id="PTHR43132">
    <property type="entry name" value="ARSENICAL RESISTANCE OPERON REPRESSOR ARSR-RELATED"/>
    <property type="match status" value="1"/>
</dbReference>
<dbReference type="PRINTS" id="PR00778">
    <property type="entry name" value="HTHARSR"/>
</dbReference>